<proteinExistence type="predicted"/>
<dbReference type="Proteomes" id="UP000661006">
    <property type="component" value="Unassembled WGS sequence"/>
</dbReference>
<sequence>MSNLPCEGHQPVTLNGTIIKVPDTTPGLIVSDGTQYSFQLAGHWQGSTAPALNQKVSFSPDPQGHASAIQVVTPEGLTREKLDDITRSVLKNGEGLSQKLGPYVNAQVSRMTVQVVVLSLVLLVSFLALTGWSLDATKEGLPITVSCSLYQLLGTQFTTDGVRTGLTLWSCLGLVIMLMPWVSPWLKHRHAPLLNVLPLLALVLLAVGVHRKLHAFATALTQATGQMFGRFGATDSFQQSMERETSQLAQHVIESATWGLGYWLCLLCALGLGWLGFRKWQAMR</sequence>
<keyword evidence="1" id="KW-1133">Transmembrane helix</keyword>
<reference evidence="2" key="2">
    <citation type="submission" date="2020-11" db="EMBL/GenBank/DDBJ databases">
        <title>Description of novel Gluconobacter species.</title>
        <authorList>
            <person name="Cleenwerck I."/>
            <person name="Cnockaert M."/>
            <person name="Borremans W."/>
            <person name="Wieme A.D."/>
            <person name="De Vuyst L."/>
            <person name="Vandamme P."/>
        </authorList>
    </citation>
    <scope>NUCLEOTIDE SEQUENCE</scope>
    <source>
        <strain evidence="2">R71697</strain>
    </source>
</reference>
<feature type="transmembrane region" description="Helical" evidence="1">
    <location>
        <begin position="115"/>
        <end position="134"/>
    </location>
</feature>
<dbReference type="AlphaFoldDB" id="A0A9Q2FLC2"/>
<dbReference type="GeneID" id="81474314"/>
<keyword evidence="1" id="KW-0812">Transmembrane</keyword>
<keyword evidence="1" id="KW-0472">Membrane</keyword>
<dbReference type="RefSeq" id="WP_194257725.1">
    <property type="nucleotide sequence ID" value="NZ_JABCQN010000002.1"/>
</dbReference>
<gene>
    <name evidence="2" type="ORF">HKD32_06375</name>
</gene>
<feature type="transmembrane region" description="Helical" evidence="1">
    <location>
        <begin position="193"/>
        <end position="210"/>
    </location>
</feature>
<comment type="caution">
    <text evidence="2">The sequence shown here is derived from an EMBL/GenBank/DDBJ whole genome shotgun (WGS) entry which is preliminary data.</text>
</comment>
<accession>A0A9Q2FLC2</accession>
<evidence type="ECO:0000256" key="1">
    <source>
        <dbReference type="SAM" id="Phobius"/>
    </source>
</evidence>
<protein>
    <submittedName>
        <fullName evidence="2">Uncharacterized protein</fullName>
    </submittedName>
</protein>
<name>A0A9Q2FLC2_GLUJA</name>
<reference evidence="2" key="1">
    <citation type="submission" date="2020-04" db="EMBL/GenBank/DDBJ databases">
        <authorList>
            <person name="Sombolestani A."/>
        </authorList>
    </citation>
    <scope>NUCLEOTIDE SEQUENCE</scope>
    <source>
        <strain evidence="2">R71697</strain>
    </source>
</reference>
<evidence type="ECO:0000313" key="2">
    <source>
        <dbReference type="EMBL" id="MBF0870485.1"/>
    </source>
</evidence>
<dbReference type="EMBL" id="JABCQN010000002">
    <property type="protein sequence ID" value="MBF0870485.1"/>
    <property type="molecule type" value="Genomic_DNA"/>
</dbReference>
<feature type="transmembrane region" description="Helical" evidence="1">
    <location>
        <begin position="166"/>
        <end position="186"/>
    </location>
</feature>
<organism evidence="2 3">
    <name type="scientific">Gluconobacter japonicus</name>
    <dbReference type="NCBI Taxonomy" id="376620"/>
    <lineage>
        <taxon>Bacteria</taxon>
        <taxon>Pseudomonadati</taxon>
        <taxon>Pseudomonadota</taxon>
        <taxon>Alphaproteobacteria</taxon>
        <taxon>Acetobacterales</taxon>
        <taxon>Acetobacteraceae</taxon>
        <taxon>Gluconobacter</taxon>
    </lineage>
</organism>
<evidence type="ECO:0000313" key="3">
    <source>
        <dbReference type="Proteomes" id="UP000661006"/>
    </source>
</evidence>
<feature type="transmembrane region" description="Helical" evidence="1">
    <location>
        <begin position="260"/>
        <end position="277"/>
    </location>
</feature>